<dbReference type="PANTHER" id="PTHR11092">
    <property type="entry name" value="SUGAR NUCLEOTIDE EPIMERASE RELATED"/>
    <property type="match status" value="1"/>
</dbReference>
<dbReference type="InterPro" id="IPR036291">
    <property type="entry name" value="NAD(P)-bd_dom_sf"/>
</dbReference>
<keyword evidence="4" id="KW-1185">Reference proteome</keyword>
<evidence type="ECO:0000259" key="2">
    <source>
        <dbReference type="Pfam" id="PF08338"/>
    </source>
</evidence>
<dbReference type="RefSeq" id="WP_317140685.1">
    <property type="nucleotide sequence ID" value="NZ_CP118157.1"/>
</dbReference>
<dbReference type="SUPFAM" id="SSF51735">
    <property type="entry name" value="NAD(P)-binding Rossmann-fold domains"/>
    <property type="match status" value="1"/>
</dbReference>
<dbReference type="Pfam" id="PF01370">
    <property type="entry name" value="Epimerase"/>
    <property type="match status" value="1"/>
</dbReference>
<sequence length="324" mass="35326">MTDDRIAVVAGASGFVGRALTRALAEDGYAVRTIGRSGDVRWGDAAAIAAAVDGSDLVVNLAGRSVNCRYTDANRDEVLRSRVDTTRALRAAIAGAASPPRVWLNASTATIYRHATDRAQTERDGELGSGFSVDVARTWEEELFSGDLPATRRVALRMAIVLGDGPATRTLFALARLGLGGPQIDGPWFPHRRYRGIGPHPTGDGRAPHRPTRGGQRFSWIHIDDVVSAIRFLGDRDDVSGPVNLSSPHPSDNRTLMATLRRVVGMPVGLPAWRFMLEPAMWLLRTEPELVLKSRWVVPERLLAEGFRFSHPSLAEALRDVAER</sequence>
<dbReference type="KEGG" id="mbet:N8K70_05960"/>
<protein>
    <submittedName>
        <fullName evidence="3">DUF1731 domain-containing protein</fullName>
    </submittedName>
</protein>
<accession>A0AA97FK16</accession>
<organism evidence="3 4">
    <name type="scientific">Microbacterium betulae</name>
    <dbReference type="NCBI Taxonomy" id="2981139"/>
    <lineage>
        <taxon>Bacteria</taxon>
        <taxon>Bacillati</taxon>
        <taxon>Actinomycetota</taxon>
        <taxon>Actinomycetes</taxon>
        <taxon>Micrococcales</taxon>
        <taxon>Microbacteriaceae</taxon>
        <taxon>Microbacterium</taxon>
    </lineage>
</organism>
<dbReference type="AlphaFoldDB" id="A0AA97FK16"/>
<dbReference type="Proteomes" id="UP001305498">
    <property type="component" value="Chromosome"/>
</dbReference>
<name>A0AA97FK16_9MICO</name>
<dbReference type="Gene3D" id="3.40.50.720">
    <property type="entry name" value="NAD(P)-binding Rossmann-like Domain"/>
    <property type="match status" value="1"/>
</dbReference>
<feature type="domain" description="DUF1731" evidence="2">
    <location>
        <begin position="283"/>
        <end position="321"/>
    </location>
</feature>
<dbReference type="Pfam" id="PF08338">
    <property type="entry name" value="DUF1731"/>
    <property type="match status" value="1"/>
</dbReference>
<feature type="domain" description="NAD-dependent epimerase/dehydratase" evidence="1">
    <location>
        <begin position="8"/>
        <end position="122"/>
    </location>
</feature>
<evidence type="ECO:0000313" key="3">
    <source>
        <dbReference type="EMBL" id="WOF24213.1"/>
    </source>
</evidence>
<dbReference type="InterPro" id="IPR013549">
    <property type="entry name" value="DUF1731"/>
</dbReference>
<evidence type="ECO:0000313" key="4">
    <source>
        <dbReference type="Proteomes" id="UP001305498"/>
    </source>
</evidence>
<dbReference type="PANTHER" id="PTHR11092:SF0">
    <property type="entry name" value="EPIMERASE FAMILY PROTEIN SDR39U1"/>
    <property type="match status" value="1"/>
</dbReference>
<reference evidence="3 4" key="1">
    <citation type="submission" date="2023-02" db="EMBL/GenBank/DDBJ databases">
        <title>Microbacterium betulae sp. nov., isolated from birch wood.</title>
        <authorList>
            <person name="Pasciak M."/>
            <person name="Pawlik K.J."/>
            <person name="Martynowski D."/>
            <person name="Laczmanski L."/>
            <person name="Ciekot J."/>
            <person name="Szponar B."/>
            <person name="Wojcik-Fatla A."/>
            <person name="Mackiewicz B."/>
            <person name="Farian E."/>
            <person name="Cholewa G."/>
            <person name="Cholewa A."/>
            <person name="Dutkiewicz J."/>
        </authorList>
    </citation>
    <scope>NUCLEOTIDE SEQUENCE [LARGE SCALE GENOMIC DNA]</scope>
    <source>
        <strain evidence="3 4">AB</strain>
    </source>
</reference>
<proteinExistence type="predicted"/>
<evidence type="ECO:0000259" key="1">
    <source>
        <dbReference type="Pfam" id="PF01370"/>
    </source>
</evidence>
<dbReference type="EMBL" id="CP118157">
    <property type="protein sequence ID" value="WOF24213.1"/>
    <property type="molecule type" value="Genomic_DNA"/>
</dbReference>
<gene>
    <name evidence="3" type="ORF">N8K70_05960</name>
</gene>
<dbReference type="InterPro" id="IPR001509">
    <property type="entry name" value="Epimerase_deHydtase"/>
</dbReference>